<comment type="caution">
    <text evidence="1">The sequence shown here is derived from an EMBL/GenBank/DDBJ whole genome shotgun (WGS) entry which is preliminary data.</text>
</comment>
<dbReference type="EMBL" id="RAQI01000001">
    <property type="protein sequence ID" value="RKE92944.1"/>
    <property type="molecule type" value="Genomic_DNA"/>
</dbReference>
<evidence type="ECO:0000313" key="3">
    <source>
        <dbReference type="Proteomes" id="UP000225605"/>
    </source>
</evidence>
<accession>A0A2D0IQL4</accession>
<evidence type="ECO:0000313" key="4">
    <source>
        <dbReference type="Proteomes" id="UP000283568"/>
    </source>
</evidence>
<dbReference type="Proteomes" id="UP000225605">
    <property type="component" value="Unassembled WGS sequence"/>
</dbReference>
<dbReference type="AlphaFoldDB" id="A0A2D0IQL4"/>
<reference evidence="2 4" key="2">
    <citation type="submission" date="2018-09" db="EMBL/GenBank/DDBJ databases">
        <title>Genomic Encyclopedia of Archaeal and Bacterial Type Strains, Phase II (KMG-II): from individual species to whole genera.</title>
        <authorList>
            <person name="Goeker M."/>
        </authorList>
    </citation>
    <scope>NUCLEOTIDE SEQUENCE [LARGE SCALE GENOMIC DNA]</scope>
    <source>
        <strain evidence="2 4">DSM 16337</strain>
    </source>
</reference>
<reference evidence="1 3" key="1">
    <citation type="journal article" date="2017" name="Nat. Microbiol.">
        <title>Natural product diversity associated with the nematode symbionts Photorhabdus and Xenorhabdus.</title>
        <authorList>
            <person name="Tobias N.J."/>
            <person name="Wolff H."/>
            <person name="Djahanschiri B."/>
            <person name="Grundmann F."/>
            <person name="Kronenwerth M."/>
            <person name="Shi Y.M."/>
            <person name="Simonyi S."/>
            <person name="Grun P."/>
            <person name="Shapiro-Ilan D."/>
            <person name="Pidot S.J."/>
            <person name="Stinear T.P."/>
            <person name="Ebersberger I."/>
            <person name="Bode H.B."/>
        </authorList>
    </citation>
    <scope>NUCLEOTIDE SEQUENCE [LARGE SCALE GENOMIC DNA]</scope>
    <source>
        <strain evidence="1 3">DSM 16337</strain>
    </source>
</reference>
<proteinExistence type="predicted"/>
<gene>
    <name evidence="2" type="ORF">BDE27_0617</name>
    <name evidence="1" type="ORF">Xehl_02453</name>
</gene>
<dbReference type="Proteomes" id="UP000283568">
    <property type="component" value="Unassembled WGS sequence"/>
</dbReference>
<organism evidence="1 3">
    <name type="scientific">Xenorhabdus ehlersii</name>
    <dbReference type="NCBI Taxonomy" id="290111"/>
    <lineage>
        <taxon>Bacteria</taxon>
        <taxon>Pseudomonadati</taxon>
        <taxon>Pseudomonadota</taxon>
        <taxon>Gammaproteobacteria</taxon>
        <taxon>Enterobacterales</taxon>
        <taxon>Morganellaceae</taxon>
        <taxon>Xenorhabdus</taxon>
    </lineage>
</organism>
<dbReference type="EMBL" id="NIBT01000011">
    <property type="protein sequence ID" value="PHM24085.1"/>
    <property type="molecule type" value="Genomic_DNA"/>
</dbReference>
<dbReference type="RefSeq" id="WP_099132553.1">
    <property type="nucleotide sequence ID" value="NZ_CAWNOJ010000013.1"/>
</dbReference>
<evidence type="ECO:0000313" key="2">
    <source>
        <dbReference type="EMBL" id="RKE92944.1"/>
    </source>
</evidence>
<evidence type="ECO:0000313" key="1">
    <source>
        <dbReference type="EMBL" id="PHM24085.1"/>
    </source>
</evidence>
<protein>
    <submittedName>
        <fullName evidence="1">Uncharacterized protein</fullName>
    </submittedName>
</protein>
<sequence length="98" mass="11391">MKIEVAFPKMNSRTKFKKNEGITQQSILSFSSERVAVLEADVYVYPQENDEMPSNKIPHVKLFYVEQYNEKSTFSEFELRATEWAKSKLLEFAGCLNS</sequence>
<keyword evidence="4" id="KW-1185">Reference proteome</keyword>
<name>A0A2D0IQL4_9GAMM</name>